<dbReference type="RefSeq" id="XP_070917740.1">
    <property type="nucleotide sequence ID" value="XM_071061639.1"/>
</dbReference>
<sequence length="807" mass="89590">MVITRSKHRTTVAADDESSSGDSDIPDRPVRRREASAQTPATLRPQKRPQAAGSDATKRKRNTSVTSSGRKVKRLRDVFDEVKESIQARNEDEGEDEDEEYVDGAVIEMMNAASKPRTLGTKQAGNIEVVLSTSGSRTTAPSEILPAGRSERRPRARRLNRRANAIEFIGLDLPELHRINHADRAPDTIRETPQQQRRSQSVRHRGRAIDKDVEDTAAEEKDEEEIHSGFEHSTTLMGSPELQSSATKRRASQAAHDVYNVPEDPDPPTAVARRPPTMVNGLPLLSRVGRAKKPARKASISRNNARLASIYEEEAVGPPRHDPLSSIDEGDQELERLMRLADGSEESESEVSWQADSAGGQHATADNPSVAIQIPPNVESCRTMTISSDYINNMRTIMGWRGWTGAGRSWDTTLVHPGTLGHDGDGPVQTRLGKGCFKSLRCFKSLLEKVPSTVELPKQNAFLAKEGQALNNAMSSIDRVITKICDEGRAAAGDSGSRFRKALAKDLSSCLIPMLVLVQGSAFTVGIVEDDDDDDNGLLPGEGVFTWSTVQYLLWIAGWMLRLEAVLMSELSRPGSGSRHSDPGQATSQEDALSRVSRQRFGVMLRNWKQHLRHAVDNFNEQVERDRDRLIKKQQDEAIKEAKRKAEEEELARSQEQHCNWELSIQRVVSRPRPLVEKWRKATQNWNVYPPLSTSQVNGSGGSVRKAMLVSGRGSGSGTQSRPLSLVSSSRPSPAPSRPTPTPPPVVLGDLYWDEDDVKWFLAELQRPDRRADYLAVCAETLDLPLDEVRNMRDRLKREGRYQSPGR</sequence>
<feature type="compositionally biased region" description="Acidic residues" evidence="2">
    <location>
        <begin position="212"/>
        <end position="223"/>
    </location>
</feature>
<keyword evidence="1" id="KW-0175">Coiled coil</keyword>
<feature type="region of interest" description="Disordered" evidence="2">
    <location>
        <begin position="707"/>
        <end position="744"/>
    </location>
</feature>
<evidence type="ECO:0000256" key="2">
    <source>
        <dbReference type="SAM" id="MobiDB-lite"/>
    </source>
</evidence>
<feature type="region of interest" description="Disordered" evidence="2">
    <location>
        <begin position="572"/>
        <end position="593"/>
    </location>
</feature>
<feature type="region of interest" description="Disordered" evidence="2">
    <location>
        <begin position="1"/>
        <end position="80"/>
    </location>
</feature>
<feature type="compositionally biased region" description="Low complexity" evidence="2">
    <location>
        <begin position="718"/>
        <end position="732"/>
    </location>
</feature>
<feature type="coiled-coil region" evidence="1">
    <location>
        <begin position="616"/>
        <end position="657"/>
    </location>
</feature>
<evidence type="ECO:0000313" key="4">
    <source>
        <dbReference type="Proteomes" id="UP001628179"/>
    </source>
</evidence>
<accession>A0ABQ0GE36</accession>
<dbReference type="Proteomes" id="UP001628179">
    <property type="component" value="Unassembled WGS sequence"/>
</dbReference>
<keyword evidence="4" id="KW-1185">Reference proteome</keyword>
<evidence type="ECO:0000313" key="3">
    <source>
        <dbReference type="EMBL" id="GAB1316009.1"/>
    </source>
</evidence>
<feature type="compositionally biased region" description="Basic and acidic residues" evidence="2">
    <location>
        <begin position="25"/>
        <end position="35"/>
    </location>
</feature>
<comment type="caution">
    <text evidence="3">The sequence shown here is derived from an EMBL/GenBank/DDBJ whole genome shotgun (WGS) entry which is preliminary data.</text>
</comment>
<dbReference type="GeneID" id="98176962"/>
<feature type="compositionally biased region" description="Pro residues" evidence="2">
    <location>
        <begin position="733"/>
        <end position="744"/>
    </location>
</feature>
<evidence type="ECO:0000256" key="1">
    <source>
        <dbReference type="SAM" id="Coils"/>
    </source>
</evidence>
<feature type="compositionally biased region" description="Basic residues" evidence="2">
    <location>
        <begin position="1"/>
        <end position="10"/>
    </location>
</feature>
<feature type="region of interest" description="Disordered" evidence="2">
    <location>
        <begin position="183"/>
        <end position="277"/>
    </location>
</feature>
<organism evidence="3 4">
    <name type="scientific">Madurella fahalii</name>
    <dbReference type="NCBI Taxonomy" id="1157608"/>
    <lineage>
        <taxon>Eukaryota</taxon>
        <taxon>Fungi</taxon>
        <taxon>Dikarya</taxon>
        <taxon>Ascomycota</taxon>
        <taxon>Pezizomycotina</taxon>
        <taxon>Sordariomycetes</taxon>
        <taxon>Sordariomycetidae</taxon>
        <taxon>Sordariales</taxon>
        <taxon>Sordariales incertae sedis</taxon>
        <taxon>Madurella</taxon>
    </lineage>
</organism>
<dbReference type="EMBL" id="BAAFSV010000003">
    <property type="protein sequence ID" value="GAB1316009.1"/>
    <property type="molecule type" value="Genomic_DNA"/>
</dbReference>
<proteinExistence type="predicted"/>
<gene>
    <name evidence="3" type="ORF">MFIFM68171_06219</name>
</gene>
<reference evidence="3 4" key="1">
    <citation type="submission" date="2024-09" db="EMBL/GenBank/DDBJ databases">
        <title>Itraconazole resistance in Madurella fahalii resulting from another homologue of gene encoding cytochrome P450 14-alpha sterol demethylase (CYP51).</title>
        <authorList>
            <person name="Yoshioka I."/>
            <person name="Fahal A.H."/>
            <person name="Kaneko S."/>
            <person name="Yaguchi T."/>
        </authorList>
    </citation>
    <scope>NUCLEOTIDE SEQUENCE [LARGE SCALE GENOMIC DNA]</scope>
    <source>
        <strain evidence="3 4">IFM 68171</strain>
    </source>
</reference>
<protein>
    <submittedName>
        <fullName evidence="3">Uncharacterized protein</fullName>
    </submittedName>
</protein>
<feature type="region of interest" description="Disordered" evidence="2">
    <location>
        <begin position="341"/>
        <end position="368"/>
    </location>
</feature>
<name>A0ABQ0GE36_9PEZI</name>
<feature type="compositionally biased region" description="Polar residues" evidence="2">
    <location>
        <begin position="231"/>
        <end position="246"/>
    </location>
</feature>